<feature type="compositionally biased region" description="Polar residues" evidence="1">
    <location>
        <begin position="1"/>
        <end position="11"/>
    </location>
</feature>
<feature type="compositionally biased region" description="Polar residues" evidence="1">
    <location>
        <begin position="22"/>
        <end position="32"/>
    </location>
</feature>
<evidence type="ECO:0000313" key="3">
    <source>
        <dbReference type="Proteomes" id="UP001443914"/>
    </source>
</evidence>
<keyword evidence="3" id="KW-1185">Reference proteome</keyword>
<organism evidence="2 3">
    <name type="scientific">Saponaria officinalis</name>
    <name type="common">Common soapwort</name>
    <name type="synonym">Lychnis saponaria</name>
    <dbReference type="NCBI Taxonomy" id="3572"/>
    <lineage>
        <taxon>Eukaryota</taxon>
        <taxon>Viridiplantae</taxon>
        <taxon>Streptophyta</taxon>
        <taxon>Embryophyta</taxon>
        <taxon>Tracheophyta</taxon>
        <taxon>Spermatophyta</taxon>
        <taxon>Magnoliopsida</taxon>
        <taxon>eudicotyledons</taxon>
        <taxon>Gunneridae</taxon>
        <taxon>Pentapetalae</taxon>
        <taxon>Caryophyllales</taxon>
        <taxon>Caryophyllaceae</taxon>
        <taxon>Caryophylleae</taxon>
        <taxon>Saponaria</taxon>
    </lineage>
</organism>
<sequence length="135" mass="15134">MPPRTSSTYHLTNHHLHRTPQPRHSPSTTAHNHNPLLPPIRRQTNCPSPLTQLSITHHHRAQPPALLLLKPNHQPPSPPPNPSRTTTCATLTQSHIQTRLTPTAIPPVTHHPLPPYAAIIWVHFLQTLISHIGDF</sequence>
<feature type="compositionally biased region" description="Polar residues" evidence="1">
    <location>
        <begin position="42"/>
        <end position="55"/>
    </location>
</feature>
<evidence type="ECO:0000313" key="2">
    <source>
        <dbReference type="EMBL" id="KAK9756629.1"/>
    </source>
</evidence>
<protein>
    <submittedName>
        <fullName evidence="2">Uncharacterized protein</fullName>
    </submittedName>
</protein>
<proteinExistence type="predicted"/>
<feature type="region of interest" description="Disordered" evidence="1">
    <location>
        <begin position="1"/>
        <end position="87"/>
    </location>
</feature>
<gene>
    <name evidence="2" type="ORF">RND81_01G110500</name>
</gene>
<comment type="caution">
    <text evidence="2">The sequence shown here is derived from an EMBL/GenBank/DDBJ whole genome shotgun (WGS) entry which is preliminary data.</text>
</comment>
<feature type="compositionally biased region" description="Basic residues" evidence="1">
    <location>
        <begin position="12"/>
        <end position="21"/>
    </location>
</feature>
<evidence type="ECO:0000256" key="1">
    <source>
        <dbReference type="SAM" id="MobiDB-lite"/>
    </source>
</evidence>
<dbReference type="Proteomes" id="UP001443914">
    <property type="component" value="Unassembled WGS sequence"/>
</dbReference>
<dbReference type="AlphaFoldDB" id="A0AAW1NG48"/>
<reference evidence="2" key="1">
    <citation type="submission" date="2024-03" db="EMBL/GenBank/DDBJ databases">
        <title>WGS assembly of Saponaria officinalis var. Norfolk2.</title>
        <authorList>
            <person name="Jenkins J."/>
            <person name="Shu S."/>
            <person name="Grimwood J."/>
            <person name="Barry K."/>
            <person name="Goodstein D."/>
            <person name="Schmutz J."/>
            <person name="Leebens-Mack J."/>
            <person name="Osbourn A."/>
        </authorList>
    </citation>
    <scope>NUCLEOTIDE SEQUENCE [LARGE SCALE GENOMIC DNA]</scope>
    <source>
        <strain evidence="2">JIC</strain>
    </source>
</reference>
<accession>A0AAW1NG48</accession>
<name>A0AAW1NG48_SAPOF</name>
<feature type="compositionally biased region" description="Pro residues" evidence="1">
    <location>
        <begin position="73"/>
        <end position="82"/>
    </location>
</feature>
<dbReference type="EMBL" id="JBDFQZ010000001">
    <property type="protein sequence ID" value="KAK9756629.1"/>
    <property type="molecule type" value="Genomic_DNA"/>
</dbReference>